<sequence length="209" mass="23563">MENSTSAFQVALNNAREALSKDYIKPTDQRLLDEIHAYRSSLSYMCTMLEKADEEIASLKKINLAINVKLASLEATDDTDGNGSDSYWTDEDQLDYDTGAGIKFKPAPPRKRKKKNTPPKNTVEPTPVLQKDKVKVIKPPPITLEPLSDIGSFLQLKQKLKEIAPNSITTTLSSGQIKINANDSYKYRDIDKYPESIKCRVNYINNNRH</sequence>
<protein>
    <submittedName>
        <fullName evidence="2">Uncharacterized protein</fullName>
    </submittedName>
</protein>
<accession>A0A146LAF7</accession>
<dbReference type="EMBL" id="GDHC01013930">
    <property type="protein sequence ID" value="JAQ04699.1"/>
    <property type="molecule type" value="Transcribed_RNA"/>
</dbReference>
<organism evidence="2">
    <name type="scientific">Lygus hesperus</name>
    <name type="common">Western plant bug</name>
    <dbReference type="NCBI Taxonomy" id="30085"/>
    <lineage>
        <taxon>Eukaryota</taxon>
        <taxon>Metazoa</taxon>
        <taxon>Ecdysozoa</taxon>
        <taxon>Arthropoda</taxon>
        <taxon>Hexapoda</taxon>
        <taxon>Insecta</taxon>
        <taxon>Pterygota</taxon>
        <taxon>Neoptera</taxon>
        <taxon>Paraneoptera</taxon>
        <taxon>Hemiptera</taxon>
        <taxon>Heteroptera</taxon>
        <taxon>Panheteroptera</taxon>
        <taxon>Cimicomorpha</taxon>
        <taxon>Miridae</taxon>
        <taxon>Mirini</taxon>
        <taxon>Lygus</taxon>
    </lineage>
</organism>
<reference evidence="2" key="1">
    <citation type="journal article" date="2016" name="Gigascience">
        <title>De novo construction of an expanded transcriptome assembly for the western tarnished plant bug, Lygus hesperus.</title>
        <authorList>
            <person name="Tassone E.E."/>
            <person name="Geib S.M."/>
            <person name="Hall B."/>
            <person name="Fabrick J.A."/>
            <person name="Brent C.S."/>
            <person name="Hull J.J."/>
        </authorList>
    </citation>
    <scope>NUCLEOTIDE SEQUENCE</scope>
</reference>
<evidence type="ECO:0000256" key="1">
    <source>
        <dbReference type="SAM" id="MobiDB-lite"/>
    </source>
</evidence>
<dbReference type="AlphaFoldDB" id="A0A146LAF7"/>
<gene>
    <name evidence="2" type="ORF">g.90469</name>
</gene>
<feature type="compositionally biased region" description="Basic residues" evidence="1">
    <location>
        <begin position="108"/>
        <end position="117"/>
    </location>
</feature>
<proteinExistence type="predicted"/>
<feature type="region of interest" description="Disordered" evidence="1">
    <location>
        <begin position="99"/>
        <end position="126"/>
    </location>
</feature>
<evidence type="ECO:0000313" key="2">
    <source>
        <dbReference type="EMBL" id="JAQ04699.1"/>
    </source>
</evidence>
<name>A0A146LAF7_LYGHE</name>